<evidence type="ECO:0000313" key="3">
    <source>
        <dbReference type="EMBL" id="RDH81915.1"/>
    </source>
</evidence>
<feature type="transmembrane region" description="Helical" evidence="1">
    <location>
        <begin position="20"/>
        <end position="40"/>
    </location>
</feature>
<evidence type="ECO:0000256" key="1">
    <source>
        <dbReference type="SAM" id="Phobius"/>
    </source>
</evidence>
<dbReference type="AlphaFoldDB" id="A0A370DAI1"/>
<dbReference type="Gene3D" id="3.30.450.290">
    <property type="match status" value="1"/>
</dbReference>
<dbReference type="EMBL" id="QFXE01000021">
    <property type="protein sequence ID" value="RDH81915.1"/>
    <property type="molecule type" value="Genomic_DNA"/>
</dbReference>
<gene>
    <name evidence="3" type="ORF">DIZ78_15825</name>
</gene>
<proteinExistence type="predicted"/>
<keyword evidence="4" id="KW-1185">Reference proteome</keyword>
<evidence type="ECO:0000259" key="2">
    <source>
        <dbReference type="Pfam" id="PF11845"/>
    </source>
</evidence>
<reference evidence="3 4" key="1">
    <citation type="journal article" date="2018" name="ISME J.">
        <title>Endosymbiont genomes yield clues of tubeworm success.</title>
        <authorList>
            <person name="Li Y."/>
            <person name="Liles M.R."/>
            <person name="Halanych K.M."/>
        </authorList>
    </citation>
    <scope>NUCLEOTIDE SEQUENCE [LARGE SCALE GENOMIC DNA]</scope>
    <source>
        <strain evidence="3">A1462</strain>
    </source>
</reference>
<dbReference type="Pfam" id="PF11845">
    <property type="entry name" value="Tll0287-like"/>
    <property type="match status" value="1"/>
</dbReference>
<sequence>MSSHRLEGTDRSVQYDVKPWFIGLAAAWTLCILSALSWGVHHEYQDAQEQARTQLRANFFKDLSFRRWGAKHGGVYVPVTEQTQPDPLLADYPERDVSTPSGRLLTLINPALMTRRFYEMVDEGDTGVRGHISGLRPLNPENKPDTWEAEALEAFKTGAREITAVTALDGQPYLRLIRPLKMAKPCLKCHIQQGFKLDDLSGAISVSIPMARLEEEARHHTQVMIAILVTIWLVWVWVTAVIPCKSRNGNRLNGICG</sequence>
<keyword evidence="1" id="KW-1133">Transmembrane helix</keyword>
<feature type="domain" description="Tll0287-like" evidence="2">
    <location>
        <begin position="46"/>
        <end position="209"/>
    </location>
</feature>
<dbReference type="Proteomes" id="UP000254771">
    <property type="component" value="Unassembled WGS sequence"/>
</dbReference>
<keyword evidence="1" id="KW-0472">Membrane</keyword>
<accession>A0A370DAI1</accession>
<evidence type="ECO:0000313" key="4">
    <source>
        <dbReference type="Proteomes" id="UP000254771"/>
    </source>
</evidence>
<dbReference type="InterPro" id="IPR021796">
    <property type="entry name" value="Tll0287-like_dom"/>
</dbReference>
<protein>
    <recommendedName>
        <fullName evidence="2">Tll0287-like domain-containing protein</fullName>
    </recommendedName>
</protein>
<organism evidence="3 4">
    <name type="scientific">endosymbiont of Escarpia spicata</name>
    <dbReference type="NCBI Taxonomy" id="2200908"/>
    <lineage>
        <taxon>Bacteria</taxon>
        <taxon>Pseudomonadati</taxon>
        <taxon>Pseudomonadota</taxon>
        <taxon>Gammaproteobacteria</taxon>
        <taxon>sulfur-oxidizing symbionts</taxon>
    </lineage>
</organism>
<name>A0A370DAI1_9GAMM</name>
<comment type="caution">
    <text evidence="3">The sequence shown here is derived from an EMBL/GenBank/DDBJ whole genome shotgun (WGS) entry which is preliminary data.</text>
</comment>
<keyword evidence="1" id="KW-0812">Transmembrane</keyword>
<feature type="transmembrane region" description="Helical" evidence="1">
    <location>
        <begin position="223"/>
        <end position="242"/>
    </location>
</feature>